<dbReference type="EMBL" id="JACXVP010000007">
    <property type="protein sequence ID" value="KAG5596058.1"/>
    <property type="molecule type" value="Genomic_DNA"/>
</dbReference>
<keyword evidence="3" id="KW-1185">Reference proteome</keyword>
<evidence type="ECO:0000256" key="1">
    <source>
        <dbReference type="SAM" id="Phobius"/>
    </source>
</evidence>
<organism evidence="2 3">
    <name type="scientific">Solanum commersonii</name>
    <name type="common">Commerson's wild potato</name>
    <name type="synonym">Commerson's nightshade</name>
    <dbReference type="NCBI Taxonomy" id="4109"/>
    <lineage>
        <taxon>Eukaryota</taxon>
        <taxon>Viridiplantae</taxon>
        <taxon>Streptophyta</taxon>
        <taxon>Embryophyta</taxon>
        <taxon>Tracheophyta</taxon>
        <taxon>Spermatophyta</taxon>
        <taxon>Magnoliopsida</taxon>
        <taxon>eudicotyledons</taxon>
        <taxon>Gunneridae</taxon>
        <taxon>Pentapetalae</taxon>
        <taxon>asterids</taxon>
        <taxon>lamiids</taxon>
        <taxon>Solanales</taxon>
        <taxon>Solanaceae</taxon>
        <taxon>Solanoideae</taxon>
        <taxon>Solaneae</taxon>
        <taxon>Solanum</taxon>
    </lineage>
</organism>
<reference evidence="2 3" key="1">
    <citation type="submission" date="2020-09" db="EMBL/GenBank/DDBJ databases">
        <title>De no assembly of potato wild relative species, Solanum commersonii.</title>
        <authorList>
            <person name="Cho K."/>
        </authorList>
    </citation>
    <scope>NUCLEOTIDE SEQUENCE [LARGE SCALE GENOMIC DNA]</scope>
    <source>
        <strain evidence="2">LZ3.2</strain>
        <tissue evidence="2">Leaf</tissue>
    </source>
</reference>
<keyword evidence="1" id="KW-0472">Membrane</keyword>
<evidence type="ECO:0000313" key="2">
    <source>
        <dbReference type="EMBL" id="KAG5596058.1"/>
    </source>
</evidence>
<dbReference type="OrthoDB" id="1751671at2759"/>
<feature type="transmembrane region" description="Helical" evidence="1">
    <location>
        <begin position="155"/>
        <end position="173"/>
    </location>
</feature>
<keyword evidence="1" id="KW-0812">Transmembrane</keyword>
<name>A0A9J5Y7L3_SOLCO</name>
<protein>
    <submittedName>
        <fullName evidence="2">Uncharacterized protein</fullName>
    </submittedName>
</protein>
<comment type="caution">
    <text evidence="2">The sequence shown here is derived from an EMBL/GenBank/DDBJ whole genome shotgun (WGS) entry which is preliminary data.</text>
</comment>
<gene>
    <name evidence="2" type="ORF">H5410_037290</name>
</gene>
<dbReference type="AlphaFoldDB" id="A0A9J5Y7L3"/>
<keyword evidence="1" id="KW-1133">Transmembrane helix</keyword>
<accession>A0A9J5Y7L3</accession>
<sequence>MNINTIISDNVVELLNEVTDNTLREKIIQLAANNKASSSNVVERSKNEFEYCTSYYISKIICDHRLTQIESTNIKSKNIVEENTLAKSINIDPKENMFLGIMQIVTTHKWYIKCTILIDNTFSITDIAMIDSGVDVSCIQEGLVPTKYFEKTTHMLYLPIILGTPFINVLYPFTSINAKAKRLITILKVLHLNRDMKVLICWKIIDGMVMDLLQAIEESNAYWE</sequence>
<proteinExistence type="predicted"/>
<evidence type="ECO:0000313" key="3">
    <source>
        <dbReference type="Proteomes" id="UP000824120"/>
    </source>
</evidence>
<dbReference type="Proteomes" id="UP000824120">
    <property type="component" value="Chromosome 7"/>
</dbReference>